<reference evidence="2" key="1">
    <citation type="submission" date="2021-03" db="EMBL/GenBank/DDBJ databases">
        <title>Draft genome sequence of rust myrtle Austropuccinia psidii MF-1, a brazilian biotype.</title>
        <authorList>
            <person name="Quecine M.C."/>
            <person name="Pachon D.M.R."/>
            <person name="Bonatelli M.L."/>
            <person name="Correr F.H."/>
            <person name="Franceschini L.M."/>
            <person name="Leite T.F."/>
            <person name="Margarido G.R.A."/>
            <person name="Almeida C.A."/>
            <person name="Ferrarezi J.A."/>
            <person name="Labate C.A."/>
        </authorList>
    </citation>
    <scope>NUCLEOTIDE SEQUENCE</scope>
    <source>
        <strain evidence="2">MF-1</strain>
    </source>
</reference>
<sequence length="72" mass="8039">MKRLRDSEEQILQKLQDTNNNLSKNKGKRRESASYTPGASPNEPSLPRHVRLEESPISPTPGPRSNSNPATE</sequence>
<feature type="compositionally biased region" description="Polar residues" evidence="1">
    <location>
        <begin position="33"/>
        <end position="43"/>
    </location>
</feature>
<evidence type="ECO:0000313" key="3">
    <source>
        <dbReference type="Proteomes" id="UP000765509"/>
    </source>
</evidence>
<comment type="caution">
    <text evidence="2">The sequence shown here is derived from an EMBL/GenBank/DDBJ whole genome shotgun (WGS) entry which is preliminary data.</text>
</comment>
<feature type="compositionally biased region" description="Polar residues" evidence="1">
    <location>
        <begin position="63"/>
        <end position="72"/>
    </location>
</feature>
<dbReference type="AlphaFoldDB" id="A0A9Q3EBH2"/>
<evidence type="ECO:0000313" key="2">
    <source>
        <dbReference type="EMBL" id="MBW0517833.1"/>
    </source>
</evidence>
<proteinExistence type="predicted"/>
<gene>
    <name evidence="2" type="ORF">O181_057548</name>
</gene>
<accession>A0A9Q3EBH2</accession>
<evidence type="ECO:0000256" key="1">
    <source>
        <dbReference type="SAM" id="MobiDB-lite"/>
    </source>
</evidence>
<organism evidence="2 3">
    <name type="scientific">Austropuccinia psidii MF-1</name>
    <dbReference type="NCBI Taxonomy" id="1389203"/>
    <lineage>
        <taxon>Eukaryota</taxon>
        <taxon>Fungi</taxon>
        <taxon>Dikarya</taxon>
        <taxon>Basidiomycota</taxon>
        <taxon>Pucciniomycotina</taxon>
        <taxon>Pucciniomycetes</taxon>
        <taxon>Pucciniales</taxon>
        <taxon>Sphaerophragmiaceae</taxon>
        <taxon>Austropuccinia</taxon>
    </lineage>
</organism>
<keyword evidence="3" id="KW-1185">Reference proteome</keyword>
<name>A0A9Q3EBH2_9BASI</name>
<feature type="compositionally biased region" description="Polar residues" evidence="1">
    <location>
        <begin position="15"/>
        <end position="24"/>
    </location>
</feature>
<feature type="region of interest" description="Disordered" evidence="1">
    <location>
        <begin position="15"/>
        <end position="72"/>
    </location>
</feature>
<protein>
    <submittedName>
        <fullName evidence="2">Uncharacterized protein</fullName>
    </submittedName>
</protein>
<dbReference type="Proteomes" id="UP000765509">
    <property type="component" value="Unassembled WGS sequence"/>
</dbReference>
<dbReference type="EMBL" id="AVOT02026210">
    <property type="protein sequence ID" value="MBW0517833.1"/>
    <property type="molecule type" value="Genomic_DNA"/>
</dbReference>